<reference evidence="1 2" key="1">
    <citation type="journal article" date="2018" name="Science">
        <title>The opium poppy genome and morphinan production.</title>
        <authorList>
            <person name="Guo L."/>
            <person name="Winzer T."/>
            <person name="Yang X."/>
            <person name="Li Y."/>
            <person name="Ning Z."/>
            <person name="He Z."/>
            <person name="Teodor R."/>
            <person name="Lu Y."/>
            <person name="Bowser T.A."/>
            <person name="Graham I.A."/>
            <person name="Ye K."/>
        </authorList>
    </citation>
    <scope>NUCLEOTIDE SEQUENCE [LARGE SCALE GENOMIC DNA]</scope>
    <source>
        <strain evidence="2">cv. HN1</strain>
        <tissue evidence="1">Leaves</tissue>
    </source>
</reference>
<dbReference type="EMBL" id="CM010725">
    <property type="protein sequence ID" value="RZC82178.1"/>
    <property type="molecule type" value="Genomic_DNA"/>
</dbReference>
<organism evidence="1 2">
    <name type="scientific">Papaver somniferum</name>
    <name type="common">Opium poppy</name>
    <dbReference type="NCBI Taxonomy" id="3469"/>
    <lineage>
        <taxon>Eukaryota</taxon>
        <taxon>Viridiplantae</taxon>
        <taxon>Streptophyta</taxon>
        <taxon>Embryophyta</taxon>
        <taxon>Tracheophyta</taxon>
        <taxon>Spermatophyta</taxon>
        <taxon>Magnoliopsida</taxon>
        <taxon>Ranunculales</taxon>
        <taxon>Papaveraceae</taxon>
        <taxon>Papaveroideae</taxon>
        <taxon>Papaver</taxon>
    </lineage>
</organism>
<dbReference type="Gramene" id="RZC82178">
    <property type="protein sequence ID" value="RZC82178"/>
    <property type="gene ID" value="C5167_044944"/>
</dbReference>
<evidence type="ECO:0000313" key="2">
    <source>
        <dbReference type="Proteomes" id="UP000316621"/>
    </source>
</evidence>
<proteinExistence type="predicted"/>
<name>A0A4Y7LCC7_PAPSO</name>
<accession>A0A4Y7LCC7</accession>
<sequence length="89" mass="10392">MSNGWPSKCLPLRGKSLKIRVLIIYKKDKCLKSSSVYHIFCSSRCISNQKDDVIEHPFVQWISEPQEGNWLVELTLTWRISSALLERQK</sequence>
<protein>
    <submittedName>
        <fullName evidence="1">Uncharacterized protein</fullName>
    </submittedName>
</protein>
<keyword evidence="2" id="KW-1185">Reference proteome</keyword>
<evidence type="ECO:0000313" key="1">
    <source>
        <dbReference type="EMBL" id="RZC82178.1"/>
    </source>
</evidence>
<dbReference type="AlphaFoldDB" id="A0A4Y7LCC7"/>
<dbReference type="Proteomes" id="UP000316621">
    <property type="component" value="Chromosome 11"/>
</dbReference>
<gene>
    <name evidence="1" type="ORF">C5167_044944</name>
</gene>